<dbReference type="RefSeq" id="XP_035825744.1">
    <property type="nucleotide sequence ID" value="XM_035969851.1"/>
</dbReference>
<name>A0ABM1VTK2_APLCA</name>
<feature type="domain" description="FAS1" evidence="8">
    <location>
        <begin position="194"/>
        <end position="311"/>
    </location>
</feature>
<feature type="domain" description="FAS1" evidence="8">
    <location>
        <begin position="38"/>
        <end position="183"/>
    </location>
</feature>
<evidence type="ECO:0000256" key="7">
    <source>
        <dbReference type="ARBA" id="ARBA00023180"/>
    </source>
</evidence>
<gene>
    <name evidence="10" type="primary">LOC101848204</name>
</gene>
<dbReference type="Pfam" id="PF02469">
    <property type="entry name" value="Fasciclin"/>
    <property type="match status" value="2"/>
</dbReference>
<evidence type="ECO:0000256" key="4">
    <source>
        <dbReference type="ARBA" id="ARBA00022989"/>
    </source>
</evidence>
<dbReference type="PANTHER" id="PTHR24038">
    <property type="entry name" value="STABILIN"/>
    <property type="match status" value="1"/>
</dbReference>
<dbReference type="InterPro" id="IPR024731">
    <property type="entry name" value="NELL2-like_EGF"/>
</dbReference>
<keyword evidence="3" id="KW-0812">Transmembrane</keyword>
<evidence type="ECO:0000256" key="3">
    <source>
        <dbReference type="ARBA" id="ARBA00022692"/>
    </source>
</evidence>
<evidence type="ECO:0000313" key="10">
    <source>
        <dbReference type="RefSeq" id="XP_035825744.1"/>
    </source>
</evidence>
<comment type="subcellular location">
    <subcellularLocation>
        <location evidence="1">Membrane</location>
        <topology evidence="1">Single-pass membrane protein</topology>
    </subcellularLocation>
</comment>
<dbReference type="Gene3D" id="2.10.25.10">
    <property type="entry name" value="Laminin"/>
    <property type="match status" value="1"/>
</dbReference>
<evidence type="ECO:0000256" key="1">
    <source>
        <dbReference type="ARBA" id="ARBA00004167"/>
    </source>
</evidence>
<evidence type="ECO:0000256" key="5">
    <source>
        <dbReference type="ARBA" id="ARBA00023136"/>
    </source>
</evidence>
<sequence>MCNSASCDKNANCLTTEPFKFKCTCKENYVGNGTTCYGNILERLKEINDNHPRFRRDLQLAIRIINRLYLEPMTKHGPFTLFIPNDRAFRGVMRARGFENFVQNSDRALQILRQHILIGQFRLEDLQAYDQFYTLQGNQALLQIRVAKDVFKYKLHGASAKAKVVGRNFVASNGMIHIVNNVLTMRPDILGDTQRSALDLIKLEAKYNRLQTLVTASGMEDIFDNPNTTVFAPENSAWDALPTGTMDYFTQDQEGKEKLQTILMHHVVPQKVGVTSLINTQKLKTLADTNFAIKVNEQRAAGVGCFKYYHI</sequence>
<dbReference type="SMART" id="SM00554">
    <property type="entry name" value="FAS1"/>
    <property type="match status" value="2"/>
</dbReference>
<dbReference type="Pfam" id="PF12947">
    <property type="entry name" value="EGF_3"/>
    <property type="match status" value="1"/>
</dbReference>
<dbReference type="PANTHER" id="PTHR24038:SF11">
    <property type="entry name" value="INTEGRIN BETA-LIKE PROTEIN E"/>
    <property type="match status" value="1"/>
</dbReference>
<dbReference type="InterPro" id="IPR000782">
    <property type="entry name" value="FAS1_domain"/>
</dbReference>
<dbReference type="GeneID" id="101848204"/>
<keyword evidence="6" id="KW-1015">Disulfide bond</keyword>
<keyword evidence="4" id="KW-1133">Transmembrane helix</keyword>
<proteinExistence type="predicted"/>
<protein>
    <submittedName>
        <fullName evidence="10">Stabilin-2</fullName>
    </submittedName>
</protein>
<dbReference type="Gene3D" id="2.30.180.10">
    <property type="entry name" value="FAS1 domain"/>
    <property type="match status" value="2"/>
</dbReference>
<accession>A0ABM1VTK2</accession>
<evidence type="ECO:0000256" key="6">
    <source>
        <dbReference type="ARBA" id="ARBA00023157"/>
    </source>
</evidence>
<dbReference type="Proteomes" id="UP000694888">
    <property type="component" value="Unplaced"/>
</dbReference>
<dbReference type="SUPFAM" id="SSF82153">
    <property type="entry name" value="FAS1 domain"/>
    <property type="match status" value="2"/>
</dbReference>
<reference evidence="10" key="1">
    <citation type="submission" date="2025-08" db="UniProtKB">
        <authorList>
            <consortium name="RefSeq"/>
        </authorList>
    </citation>
    <scope>IDENTIFICATION</scope>
</reference>
<keyword evidence="9" id="KW-1185">Reference proteome</keyword>
<evidence type="ECO:0000256" key="2">
    <source>
        <dbReference type="ARBA" id="ARBA00022536"/>
    </source>
</evidence>
<dbReference type="InterPro" id="IPR036378">
    <property type="entry name" value="FAS1_dom_sf"/>
</dbReference>
<organism evidence="9 10">
    <name type="scientific">Aplysia californica</name>
    <name type="common">California sea hare</name>
    <dbReference type="NCBI Taxonomy" id="6500"/>
    <lineage>
        <taxon>Eukaryota</taxon>
        <taxon>Metazoa</taxon>
        <taxon>Spiralia</taxon>
        <taxon>Lophotrochozoa</taxon>
        <taxon>Mollusca</taxon>
        <taxon>Gastropoda</taxon>
        <taxon>Heterobranchia</taxon>
        <taxon>Euthyneura</taxon>
        <taxon>Tectipleura</taxon>
        <taxon>Aplysiida</taxon>
        <taxon>Aplysioidea</taxon>
        <taxon>Aplysiidae</taxon>
        <taxon>Aplysia</taxon>
    </lineage>
</organism>
<evidence type="ECO:0000259" key="8">
    <source>
        <dbReference type="PROSITE" id="PS50213"/>
    </source>
</evidence>
<keyword evidence="5" id="KW-0472">Membrane</keyword>
<evidence type="ECO:0000313" key="9">
    <source>
        <dbReference type="Proteomes" id="UP000694888"/>
    </source>
</evidence>
<dbReference type="PROSITE" id="PS50213">
    <property type="entry name" value="FAS1"/>
    <property type="match status" value="2"/>
</dbReference>
<keyword evidence="2" id="KW-0245">EGF-like domain</keyword>
<keyword evidence="7" id="KW-0325">Glycoprotein</keyword>